<evidence type="ECO:0000256" key="2">
    <source>
        <dbReference type="PIRSR" id="PIRSR018249-2"/>
    </source>
</evidence>
<keyword evidence="5" id="KW-0808">Transferase</keyword>
<dbReference type="Gene3D" id="3.40.50.150">
    <property type="entry name" value="Vaccinia Virus protein VP39"/>
    <property type="match status" value="1"/>
</dbReference>
<feature type="binding site" evidence="1">
    <location>
        <position position="37"/>
    </location>
    <ligand>
        <name>Zn(2+)</name>
        <dbReference type="ChEBI" id="CHEBI:29105"/>
    </ligand>
</feature>
<dbReference type="InterPro" id="IPR029063">
    <property type="entry name" value="SAM-dependent_MTases_sf"/>
</dbReference>
<proteinExistence type="predicted"/>
<keyword evidence="5" id="KW-0489">Methyltransferase</keyword>
<dbReference type="OrthoDB" id="5522265at2"/>
<dbReference type="PATRIC" id="fig|1423801.4.peg.21"/>
<feature type="binding site" evidence="1">
    <location>
        <position position="41"/>
    </location>
    <ligand>
        <name>Zn(2+)</name>
        <dbReference type="ChEBI" id="CHEBI:29105"/>
    </ligand>
</feature>
<dbReference type="GO" id="GO:0046872">
    <property type="term" value="F:metal ion binding"/>
    <property type="evidence" value="ECO:0007669"/>
    <property type="project" value="UniProtKB-KW"/>
</dbReference>
<dbReference type="RefSeq" id="WP_054758086.1">
    <property type="nucleotide sequence ID" value="NZ_AZFQ01000023.1"/>
</dbReference>
<dbReference type="AlphaFoldDB" id="A0A0R1V712"/>
<evidence type="ECO:0000313" key="5">
    <source>
        <dbReference type="EMBL" id="KRL99706.1"/>
    </source>
</evidence>
<keyword evidence="1" id="KW-0479">Metal-binding</keyword>
<dbReference type="CDD" id="cd02440">
    <property type="entry name" value="AdoMet_MTases"/>
    <property type="match status" value="1"/>
</dbReference>
<dbReference type="PANTHER" id="PTHR43591">
    <property type="entry name" value="METHYLTRANSFERASE"/>
    <property type="match status" value="1"/>
</dbReference>
<dbReference type="GO" id="GO:0008168">
    <property type="term" value="F:methyltransferase activity"/>
    <property type="evidence" value="ECO:0007669"/>
    <property type="project" value="UniProtKB-KW"/>
</dbReference>
<dbReference type="GeneID" id="98307492"/>
<dbReference type="InterPro" id="IPR016718">
    <property type="entry name" value="rRNA_m1G-MeTrfase_A_prd"/>
</dbReference>
<evidence type="ECO:0000259" key="4">
    <source>
        <dbReference type="Pfam" id="PF21302"/>
    </source>
</evidence>
<gene>
    <name evidence="5" type="ORF">FD50_GL000021</name>
</gene>
<dbReference type="Proteomes" id="UP000051166">
    <property type="component" value="Unassembled WGS sequence"/>
</dbReference>
<dbReference type="InterPro" id="IPR048647">
    <property type="entry name" value="RlmA_N"/>
</dbReference>
<dbReference type="Pfam" id="PF21302">
    <property type="entry name" value="Zn_ribbon_RlmA"/>
    <property type="match status" value="1"/>
</dbReference>
<feature type="binding site" evidence="1">
    <location>
        <position position="23"/>
    </location>
    <ligand>
        <name>Zn(2+)</name>
        <dbReference type="ChEBI" id="CHEBI:29105"/>
    </ligand>
</feature>
<dbReference type="EMBL" id="AZFQ01000023">
    <property type="protein sequence ID" value="KRL99706.1"/>
    <property type="molecule type" value="Genomic_DNA"/>
</dbReference>
<organism evidence="5 6">
    <name type="scientific">Liquorilactobacillus satsumensis DSM 16230 = JCM 12392</name>
    <dbReference type="NCBI Taxonomy" id="1423801"/>
    <lineage>
        <taxon>Bacteria</taxon>
        <taxon>Bacillati</taxon>
        <taxon>Bacillota</taxon>
        <taxon>Bacilli</taxon>
        <taxon>Lactobacillales</taxon>
        <taxon>Lactobacillaceae</taxon>
        <taxon>Liquorilactobacillus</taxon>
    </lineage>
</organism>
<keyword evidence="1" id="KW-0862">Zinc</keyword>
<feature type="binding site" evidence="2">
    <location>
        <position position="195"/>
    </location>
    <ligand>
        <name>S-adenosyl-L-methionine</name>
        <dbReference type="ChEBI" id="CHEBI:59789"/>
    </ligand>
</feature>
<feature type="domain" description="Methyltransferase" evidence="3">
    <location>
        <begin position="94"/>
        <end position="224"/>
    </location>
</feature>
<feature type="binding site" evidence="1">
    <location>
        <position position="20"/>
    </location>
    <ligand>
        <name>Zn(2+)</name>
        <dbReference type="ChEBI" id="CHEBI:29105"/>
    </ligand>
</feature>
<feature type="domain" description="23S rRNA (guanine(745)-N(1))-methyltransferase N-terminal" evidence="4">
    <location>
        <begin position="18"/>
        <end position="53"/>
    </location>
</feature>
<sequence length="286" mass="32798">MKKIERGMAFVAKNLALFRCPVCHRPFLKVEHQSVFCSNKHNFDFGRKGTLYLVNHGLKSDYDDDKLWAARRILQQAGLFKPIVAQIGDNLPIEKPLKILDIGCGEGSTLHLLEQQRHQQDDALVGFDISKRALNRATQLETAAFFCVADLARLPFQTASFDVLLDLFSPSAYEEFERVLKSGGHLFKIVPNSEYLQELRHSLYVKEDPRHNYSNEKVVTLFKKNYPQGNVQRIKYEFPLNKALFENLMYMTPLHWGATQAQINESLRKGLDKITIDVSLLSAKKE</sequence>
<reference evidence="5 6" key="1">
    <citation type="journal article" date="2015" name="Genome Announc.">
        <title>Expanding the biotechnology potential of lactobacilli through comparative genomics of 213 strains and associated genera.</title>
        <authorList>
            <person name="Sun Z."/>
            <person name="Harris H.M."/>
            <person name="McCann A."/>
            <person name="Guo C."/>
            <person name="Argimon S."/>
            <person name="Zhang W."/>
            <person name="Yang X."/>
            <person name="Jeffery I.B."/>
            <person name="Cooney J.C."/>
            <person name="Kagawa T.F."/>
            <person name="Liu W."/>
            <person name="Song Y."/>
            <person name="Salvetti E."/>
            <person name="Wrobel A."/>
            <person name="Rasinkangas P."/>
            <person name="Parkhill J."/>
            <person name="Rea M.C."/>
            <person name="O'Sullivan O."/>
            <person name="Ritari J."/>
            <person name="Douillard F.P."/>
            <person name="Paul Ross R."/>
            <person name="Yang R."/>
            <person name="Briner A.E."/>
            <person name="Felis G.E."/>
            <person name="de Vos W.M."/>
            <person name="Barrangou R."/>
            <person name="Klaenhammer T.R."/>
            <person name="Caufield P.W."/>
            <person name="Cui Y."/>
            <person name="Zhang H."/>
            <person name="O'Toole P.W."/>
        </authorList>
    </citation>
    <scope>NUCLEOTIDE SEQUENCE [LARGE SCALE GENOMIC DNA]</scope>
    <source>
        <strain evidence="5 6">DSM 16230</strain>
    </source>
</reference>
<dbReference type="SUPFAM" id="SSF53335">
    <property type="entry name" value="S-adenosyl-L-methionine-dependent methyltransferases"/>
    <property type="match status" value="1"/>
</dbReference>
<protein>
    <submittedName>
        <fullName evidence="5">23S rRNA m(1)G 745 methyltransferase</fullName>
    </submittedName>
</protein>
<dbReference type="PIRSF" id="PIRSF018249">
    <property type="entry name" value="MyrA_prd"/>
    <property type="match status" value="1"/>
</dbReference>
<dbReference type="PANTHER" id="PTHR43591:SF24">
    <property type="entry name" value="2-METHOXY-6-POLYPRENYL-1,4-BENZOQUINOL METHYLASE, MITOCHONDRIAL"/>
    <property type="match status" value="1"/>
</dbReference>
<feature type="binding site" evidence="2">
    <location>
        <position position="80"/>
    </location>
    <ligand>
        <name>S-adenosyl-L-methionine</name>
        <dbReference type="ChEBI" id="CHEBI:59789"/>
    </ligand>
</feature>
<keyword evidence="2" id="KW-0949">S-adenosyl-L-methionine</keyword>
<name>A0A0R1V712_9LACO</name>
<dbReference type="GO" id="GO:0032259">
    <property type="term" value="P:methylation"/>
    <property type="evidence" value="ECO:0007669"/>
    <property type="project" value="UniProtKB-KW"/>
</dbReference>
<evidence type="ECO:0000313" key="6">
    <source>
        <dbReference type="Proteomes" id="UP000051166"/>
    </source>
</evidence>
<dbReference type="InterPro" id="IPR025714">
    <property type="entry name" value="Methyltranfer_dom"/>
</dbReference>
<feature type="binding site" evidence="2">
    <location>
        <begin position="106"/>
        <end position="107"/>
    </location>
    <ligand>
        <name>S-adenosyl-L-methionine</name>
        <dbReference type="ChEBI" id="CHEBI:59789"/>
    </ligand>
</feature>
<keyword evidence="6" id="KW-1185">Reference proteome</keyword>
<comment type="caution">
    <text evidence="5">The sequence shown here is derived from an EMBL/GenBank/DDBJ whole genome shotgun (WGS) entry which is preliminary data.</text>
</comment>
<evidence type="ECO:0000259" key="3">
    <source>
        <dbReference type="Pfam" id="PF13847"/>
    </source>
</evidence>
<dbReference type="STRING" id="1423801.FD50_GL000021"/>
<dbReference type="Pfam" id="PF13847">
    <property type="entry name" value="Methyltransf_31"/>
    <property type="match status" value="1"/>
</dbReference>
<accession>A0A0R1V712</accession>
<evidence type="ECO:0000256" key="1">
    <source>
        <dbReference type="PIRSR" id="PIRSR018249-1"/>
    </source>
</evidence>